<dbReference type="NCBIfam" id="TIGR02469">
    <property type="entry name" value="CbiT"/>
    <property type="match status" value="1"/>
</dbReference>
<protein>
    <submittedName>
        <fullName evidence="8">Precorrin-6y C5,15-methyltransferase (Decarboxylating) subunit CbiE</fullName>
    </submittedName>
</protein>
<comment type="caution">
    <text evidence="8">The sequence shown here is derived from an EMBL/GenBank/DDBJ whole genome shotgun (WGS) entry which is preliminary data.</text>
</comment>
<name>A0A9D1HZU0_9FIRM</name>
<evidence type="ECO:0000259" key="6">
    <source>
        <dbReference type="Pfam" id="PF00590"/>
    </source>
</evidence>
<evidence type="ECO:0000256" key="5">
    <source>
        <dbReference type="ARBA" id="ARBA00022691"/>
    </source>
</evidence>
<accession>A0A9D1HZU0</accession>
<dbReference type="InterPro" id="IPR050714">
    <property type="entry name" value="Cobalamin_biosynth_MTase"/>
</dbReference>
<evidence type="ECO:0000313" key="8">
    <source>
        <dbReference type="EMBL" id="HIU25648.1"/>
    </source>
</evidence>
<dbReference type="SUPFAM" id="SSF53790">
    <property type="entry name" value="Tetrapyrrole methylase"/>
    <property type="match status" value="1"/>
</dbReference>
<dbReference type="Gene3D" id="3.40.50.150">
    <property type="entry name" value="Vaccinia Virus protein VP39"/>
    <property type="match status" value="1"/>
</dbReference>
<evidence type="ECO:0000313" key="9">
    <source>
        <dbReference type="Proteomes" id="UP000824090"/>
    </source>
</evidence>
<evidence type="ECO:0000256" key="3">
    <source>
        <dbReference type="ARBA" id="ARBA00022603"/>
    </source>
</evidence>
<dbReference type="NCBIfam" id="TIGR02467">
    <property type="entry name" value="CbiE"/>
    <property type="match status" value="1"/>
</dbReference>
<evidence type="ECO:0000259" key="7">
    <source>
        <dbReference type="Pfam" id="PF13847"/>
    </source>
</evidence>
<dbReference type="Gene3D" id="3.40.1010.10">
    <property type="entry name" value="Cobalt-precorrin-4 Transmethylase, Domain 1"/>
    <property type="match status" value="1"/>
</dbReference>
<keyword evidence="2" id="KW-0169">Cobalamin biosynthesis</keyword>
<dbReference type="InterPro" id="IPR012818">
    <property type="entry name" value="CbiE"/>
</dbReference>
<dbReference type="PANTHER" id="PTHR43182:SF1">
    <property type="entry name" value="COBALT-PRECORRIN-7 C(5)-METHYLTRANSFERASE"/>
    <property type="match status" value="1"/>
</dbReference>
<dbReference type="InterPro" id="IPR014008">
    <property type="entry name" value="Cbl_synth_MTase_CbiT"/>
</dbReference>
<reference evidence="8" key="1">
    <citation type="submission" date="2020-10" db="EMBL/GenBank/DDBJ databases">
        <authorList>
            <person name="Gilroy R."/>
        </authorList>
    </citation>
    <scope>NUCLEOTIDE SEQUENCE</scope>
    <source>
        <strain evidence="8">ChiHcec3-6078</strain>
    </source>
</reference>
<sequence length="405" mass="44779">MKKITIVGIGMGNPRTLTEEAKRTIEGSRVLIGGRRMLEGFRGKDALCVEAVSPEDILKAVEKEDQEEFTVLMSGDVGFFSGAAKLARQAAERGFQVESLPGISSLQYMCARLCIPWQDVSIVSLHSGDREFTGTVRTSDKTFILTGGERTPAYICERLWEAGLGNVKITVGERLSYEDERIVSGSAEELRGKEFKSLCSLLAENSRPLRPEYRWVMDEDLKRGSVPMTKEEVRAVIMSKLRIREDDTVWDVGAGTGSVSVEAALNAPRGEVFSVEEKEEACRLITENAQSFGLSNIRIIKGRAPEALEELPPPHKVFIGGSGGKGREIIEAALRKNRQAVVTAAVITLESLEDMRKGMEEQGLEETDIVQLWAARGEKRGRYHMMKAINPVFIITGRRRGESEG</sequence>
<dbReference type="InterPro" id="IPR035996">
    <property type="entry name" value="4pyrrol_Methylase_sf"/>
</dbReference>
<gene>
    <name evidence="8" type="primary">cbiE</name>
    <name evidence="8" type="ORF">IAC50_04060</name>
</gene>
<dbReference type="EMBL" id="DVMP01000078">
    <property type="protein sequence ID" value="HIU25648.1"/>
    <property type="molecule type" value="Genomic_DNA"/>
</dbReference>
<dbReference type="InterPro" id="IPR000878">
    <property type="entry name" value="4pyrrol_Mease"/>
</dbReference>
<evidence type="ECO:0000256" key="4">
    <source>
        <dbReference type="ARBA" id="ARBA00022679"/>
    </source>
</evidence>
<dbReference type="InterPro" id="IPR014777">
    <property type="entry name" value="4pyrrole_Mease_sub1"/>
</dbReference>
<keyword evidence="5" id="KW-0949">S-adenosyl-L-methionine</keyword>
<dbReference type="PIRSF" id="PIRSF036428">
    <property type="entry name" value="CobL"/>
    <property type="match status" value="1"/>
</dbReference>
<dbReference type="PANTHER" id="PTHR43182">
    <property type="entry name" value="COBALT-PRECORRIN-6B C(15)-METHYLTRANSFERASE (DECARBOXYLATING)"/>
    <property type="match status" value="1"/>
</dbReference>
<dbReference type="GO" id="GO:0008276">
    <property type="term" value="F:protein methyltransferase activity"/>
    <property type="evidence" value="ECO:0007669"/>
    <property type="project" value="InterPro"/>
</dbReference>
<dbReference type="Pfam" id="PF13847">
    <property type="entry name" value="Methyltransf_31"/>
    <property type="match status" value="1"/>
</dbReference>
<dbReference type="AlphaFoldDB" id="A0A9D1HZU0"/>
<proteinExistence type="predicted"/>
<dbReference type="CDD" id="cd11644">
    <property type="entry name" value="Precorrin-6Y-MT"/>
    <property type="match status" value="1"/>
</dbReference>
<organism evidence="8 9">
    <name type="scientific">Candidatus Allocopromorpha excrementigallinarum</name>
    <dbReference type="NCBI Taxonomy" id="2840742"/>
    <lineage>
        <taxon>Bacteria</taxon>
        <taxon>Bacillati</taxon>
        <taxon>Bacillota</taxon>
        <taxon>Clostridia</taxon>
        <taxon>Eubacteriales</taxon>
        <taxon>Eubacteriaceae</taxon>
        <taxon>Eubacteriaceae incertae sedis</taxon>
        <taxon>Candidatus Allocopromorpha</taxon>
    </lineage>
</organism>
<keyword evidence="3" id="KW-0489">Methyltransferase</keyword>
<evidence type="ECO:0000256" key="1">
    <source>
        <dbReference type="ARBA" id="ARBA00004953"/>
    </source>
</evidence>
<keyword evidence="4" id="KW-0808">Transferase</keyword>
<dbReference type="Gene3D" id="3.30.950.10">
    <property type="entry name" value="Methyltransferase, Cobalt-precorrin-4 Transmethylase, Domain 2"/>
    <property type="match status" value="1"/>
</dbReference>
<feature type="domain" description="Tetrapyrrole methylase" evidence="6">
    <location>
        <begin position="3"/>
        <end position="190"/>
    </location>
</feature>
<dbReference type="InterPro" id="IPR014776">
    <property type="entry name" value="4pyrrole_Mease_sub2"/>
</dbReference>
<dbReference type="InterPro" id="IPR006365">
    <property type="entry name" value="Cbl_synth_CobL"/>
</dbReference>
<dbReference type="Proteomes" id="UP000824090">
    <property type="component" value="Unassembled WGS sequence"/>
</dbReference>
<dbReference type="CDD" id="cd02440">
    <property type="entry name" value="AdoMet_MTases"/>
    <property type="match status" value="1"/>
</dbReference>
<dbReference type="InterPro" id="IPR029063">
    <property type="entry name" value="SAM-dependent_MTases_sf"/>
</dbReference>
<dbReference type="SUPFAM" id="SSF53335">
    <property type="entry name" value="S-adenosyl-L-methionine-dependent methyltransferases"/>
    <property type="match status" value="1"/>
</dbReference>
<feature type="domain" description="Methyltransferase" evidence="7">
    <location>
        <begin position="245"/>
        <end position="309"/>
    </location>
</feature>
<dbReference type="GO" id="GO:0032259">
    <property type="term" value="P:methylation"/>
    <property type="evidence" value="ECO:0007669"/>
    <property type="project" value="UniProtKB-KW"/>
</dbReference>
<dbReference type="InterPro" id="IPR025714">
    <property type="entry name" value="Methyltranfer_dom"/>
</dbReference>
<evidence type="ECO:0000256" key="2">
    <source>
        <dbReference type="ARBA" id="ARBA00022573"/>
    </source>
</evidence>
<dbReference type="GO" id="GO:0009236">
    <property type="term" value="P:cobalamin biosynthetic process"/>
    <property type="evidence" value="ECO:0007669"/>
    <property type="project" value="UniProtKB-KW"/>
</dbReference>
<dbReference type="Pfam" id="PF00590">
    <property type="entry name" value="TP_methylase"/>
    <property type="match status" value="1"/>
</dbReference>
<reference evidence="8" key="2">
    <citation type="journal article" date="2021" name="PeerJ">
        <title>Extensive microbial diversity within the chicken gut microbiome revealed by metagenomics and culture.</title>
        <authorList>
            <person name="Gilroy R."/>
            <person name="Ravi A."/>
            <person name="Getino M."/>
            <person name="Pursley I."/>
            <person name="Horton D.L."/>
            <person name="Alikhan N.F."/>
            <person name="Baker D."/>
            <person name="Gharbi K."/>
            <person name="Hall N."/>
            <person name="Watson M."/>
            <person name="Adriaenssens E.M."/>
            <person name="Foster-Nyarko E."/>
            <person name="Jarju S."/>
            <person name="Secka A."/>
            <person name="Antonio M."/>
            <person name="Oren A."/>
            <person name="Chaudhuri R.R."/>
            <person name="La Ragione R."/>
            <person name="Hildebrand F."/>
            <person name="Pallen M.J."/>
        </authorList>
    </citation>
    <scope>NUCLEOTIDE SEQUENCE</scope>
    <source>
        <strain evidence="8">ChiHcec3-6078</strain>
    </source>
</reference>
<comment type="pathway">
    <text evidence="1">Cofactor biosynthesis; adenosylcobalamin biosynthesis.</text>
</comment>